<feature type="region of interest" description="Disordered" evidence="2">
    <location>
        <begin position="202"/>
        <end position="298"/>
    </location>
</feature>
<evidence type="ECO:0000313" key="3">
    <source>
        <dbReference type="EMBL" id="CAK0850330.1"/>
    </source>
</evidence>
<sequence length="1913" mass="207286">MAGAAAEAGAASLERLEGLAHEVLRLRSLRRRHGELRAELAQAEVRLRRLSAHSVLQFHSYLEPSRRRRAVQPAISELLEGLCAAGGPAPGAPEDDELPHLGRLALLDQARQLLRDAHELTGRLRSLPPMCPAEARERAPRLLKTSYTRVQEPEVDKCCETLCAWLAAFYAYSAVAEQVQPVALELARQEARLRQLAQTRTLLTRATLSPSRTPPPPPPLGRTTLSRTDAPAPQLSPAAASGRPARVGGALRCRRSAAERAAREPPPAAAASGADGPASLDSAARSAGPRSQRVEQLAPPPASTLLQSMHASRSGSAPAHKALGRAAAVKGLGLVERLPGLEQRVGAAESGTGVPLARPVAVDMRSSSEGVSISALLSEPSGKACIFLGAALGHTKCGEKSNTLVLRKFAICRHVTSDSTLLSEAASWRMSLQNRLGTLCFLSCTKHDRRHPNLIRSCVTISRSCFTVAEWECCDLGLCSASCICGRGRSGYVVSVDFVNGADVFFMWPQRMAAHAVAAGCPAAPRGAGVASERLRAQRASRHGLSIGPFSEAVGHACPGLGKLTYSFGEVKLGDRLKVKPHEGFHVNGKEYYRSGDEGVVTEINGDGDERKATVRWPRTNRTSVARLSSLQKRFLHVKVELAGPAKRPSSVRGLLPQSKVHRSASEQLLVHQQRVGGFVTMDPLVKPLVVAMRIGSQVDHDDIDDATVRCTTELLAPTDRLMVSASIFERITDVSHKKHQRALTLTGAACSIIDRHASHCIEKNAVMNAVGGELLQYFEFACYDESPMNATTWAGHAISDVVLPPADRPAQSDSSIVVATGFQAAIEDKKSDMNTKLLQTLASTVEHIIKTLRGDWSSARPGCTSHHLGTCYEKSLSLLKVNLAGMVSFSRSLQYMADLMCFKRCIYEHVRGNIQVLHGECSPDARSHRLRMIALFTSTKAKDRLAQQVLLSQLPNGDWRDTTTVQYYMKPGTASMSEAAISHMVAAALSSALAASKPSTYRADRWTGAEAATDEASIGIAVHNIFGHAYRRMLAIKKQAVPLVPRRGGLAANEVYHVRRDRDVGGDAPAIADAEGDGGGAGGADEMIAGTKADKERMMAAIRSRRQRAAAWLEQGPLGLQIVSRCAMECTKTMAELNFKIHSAAWGRSQTASAARALINGEASLLIRDFAGLAVARGDVDKAGYRKLAALYDNKVMWSVLPGDCTTVEFRAMIFSLLSRVGCVTECKVSHDRRSYPTRVLRLLERPELGPIMAQTSECVLTDWVKELIVDHPTLNDDECLAKLLCVAWKFRKDNARVENYFATTRRHLVSKSCQTHRMTFEDLNSEWVRMHVRKRFANQRHRKLAKPPQQRQKQVKKTKKARGGGGVARLFLRQCLMNAGGKMTMAEAHRRRRALTPEQLARLAEPGRLATLAHRRGLPGSSFGPTASSSRRRSAVGARAADGLQVAAALPRDRLDQVRAMSESFANTDDCLKHLRRMSAAASRRRTQELNADDDVIQTYVEGLGRESVVESVSHPMQDCILSGSWASVPLSGKVRCFESAFDMGGFISKALGWASHQTHRANLCTSLEAYWQEVCSLVLGSQGPQLETHKVQTQSQCQRAEFCVHKGQGLQLAQRVSRFLTILKSIAKVGTFERDAVDRGRVVAHLHGGGALGFDSLDVWLHIGLHYWSPYEPTFQILTQIPDPGELAFTPNRVYVQARREFKVMYQALLPLLDRPEWSAQWFALESTPDDGGAEPVADAYDDGDGADGAREHGGGDDVAALVDELDEGEVGDGMAPGGGLDEGHGDRAPHEGGAAGGAPPGEEAEAAAVCPNKAHGRCIVRRTPNEKFIGADGIPRGGRPCGFLAAWLAVSHLAETREEHSSSEFLRNSIGDAGIRLAERTQVALLGFERDLAAAAGEPEEPADLIGLL</sequence>
<evidence type="ECO:0000256" key="1">
    <source>
        <dbReference type="SAM" id="Coils"/>
    </source>
</evidence>
<feature type="region of interest" description="Disordered" evidence="2">
    <location>
        <begin position="1729"/>
        <end position="1760"/>
    </location>
</feature>
<feature type="region of interest" description="Disordered" evidence="2">
    <location>
        <begin position="1417"/>
        <end position="1440"/>
    </location>
</feature>
<evidence type="ECO:0000313" key="4">
    <source>
        <dbReference type="Proteomes" id="UP001189429"/>
    </source>
</evidence>
<reference evidence="3" key="1">
    <citation type="submission" date="2023-10" db="EMBL/GenBank/DDBJ databases">
        <authorList>
            <person name="Chen Y."/>
            <person name="Shah S."/>
            <person name="Dougan E. K."/>
            <person name="Thang M."/>
            <person name="Chan C."/>
        </authorList>
    </citation>
    <scope>NUCLEOTIDE SEQUENCE [LARGE SCALE GENOMIC DNA]</scope>
</reference>
<comment type="caution">
    <text evidence="3">The sequence shown here is derived from an EMBL/GenBank/DDBJ whole genome shotgun (WGS) entry which is preliminary data.</text>
</comment>
<organism evidence="3 4">
    <name type="scientific">Prorocentrum cordatum</name>
    <dbReference type="NCBI Taxonomy" id="2364126"/>
    <lineage>
        <taxon>Eukaryota</taxon>
        <taxon>Sar</taxon>
        <taxon>Alveolata</taxon>
        <taxon>Dinophyceae</taxon>
        <taxon>Prorocentrales</taxon>
        <taxon>Prorocentraceae</taxon>
        <taxon>Prorocentrum</taxon>
    </lineage>
</organism>
<dbReference type="Gene3D" id="1.20.920.20">
    <property type="match status" value="1"/>
</dbReference>
<proteinExistence type="predicted"/>
<feature type="coiled-coil region" evidence="1">
    <location>
        <begin position="26"/>
        <end position="53"/>
    </location>
</feature>
<feature type="compositionally biased region" description="Basic and acidic residues" evidence="2">
    <location>
        <begin position="1785"/>
        <end position="1794"/>
    </location>
</feature>
<dbReference type="EMBL" id="CAUYUJ010015138">
    <property type="protein sequence ID" value="CAK0850330.1"/>
    <property type="molecule type" value="Genomic_DNA"/>
</dbReference>
<feature type="region of interest" description="Disordered" evidence="2">
    <location>
        <begin position="1340"/>
        <end position="1366"/>
    </location>
</feature>
<evidence type="ECO:0000256" key="2">
    <source>
        <dbReference type="SAM" id="MobiDB-lite"/>
    </source>
</evidence>
<gene>
    <name evidence="3" type="ORF">PCOR1329_LOCUS42761</name>
</gene>
<feature type="compositionally biased region" description="Low complexity" evidence="2">
    <location>
        <begin position="221"/>
        <end position="241"/>
    </location>
</feature>
<name>A0ABN9TVN3_9DINO</name>
<feature type="region of interest" description="Disordered" evidence="2">
    <location>
        <begin position="1772"/>
        <end position="1810"/>
    </location>
</feature>
<feature type="compositionally biased region" description="Low complexity" evidence="2">
    <location>
        <begin position="269"/>
        <end position="284"/>
    </location>
</feature>
<feature type="compositionally biased region" description="Low complexity" evidence="2">
    <location>
        <begin position="202"/>
        <end position="211"/>
    </location>
</feature>
<accession>A0ABN9TVN3</accession>
<keyword evidence="1" id="KW-0175">Coiled coil</keyword>
<protein>
    <submittedName>
        <fullName evidence="3">Uncharacterized protein</fullName>
    </submittedName>
</protein>
<dbReference type="Proteomes" id="UP001189429">
    <property type="component" value="Unassembled WGS sequence"/>
</dbReference>
<feature type="compositionally biased region" description="Basic residues" evidence="2">
    <location>
        <begin position="1355"/>
        <end position="1364"/>
    </location>
</feature>
<keyword evidence="4" id="KW-1185">Reference proteome</keyword>